<feature type="domain" description="THUMP" evidence="3">
    <location>
        <begin position="454"/>
        <end position="536"/>
    </location>
</feature>
<dbReference type="GO" id="GO:0005509">
    <property type="term" value="F:calcium ion binding"/>
    <property type="evidence" value="ECO:0007669"/>
    <property type="project" value="InterPro"/>
</dbReference>
<keyword evidence="2" id="KW-0732">Signal</keyword>
<dbReference type="GO" id="GO:0003723">
    <property type="term" value="F:RNA binding"/>
    <property type="evidence" value="ECO:0007669"/>
    <property type="project" value="InterPro"/>
</dbReference>
<reference evidence="4 5" key="1">
    <citation type="journal article" date="2021" name="Elife">
        <title>Chloroplast acquisition without the gene transfer in kleptoplastic sea slugs, Plakobranchus ocellatus.</title>
        <authorList>
            <person name="Maeda T."/>
            <person name="Takahashi S."/>
            <person name="Yoshida T."/>
            <person name="Shimamura S."/>
            <person name="Takaki Y."/>
            <person name="Nagai Y."/>
            <person name="Toyoda A."/>
            <person name="Suzuki Y."/>
            <person name="Arimoto A."/>
            <person name="Ishii H."/>
            <person name="Satoh N."/>
            <person name="Nishiyama T."/>
            <person name="Hasebe M."/>
            <person name="Maruyama T."/>
            <person name="Minagawa J."/>
            <person name="Obokata J."/>
            <person name="Shigenobu S."/>
        </authorList>
    </citation>
    <scope>NUCLEOTIDE SEQUENCE [LARGE SCALE GENOMIC DNA]</scope>
</reference>
<accession>A0AAV4ED32</accession>
<evidence type="ECO:0000313" key="4">
    <source>
        <dbReference type="EMBL" id="GFR58872.1"/>
    </source>
</evidence>
<dbReference type="InterPro" id="IPR040183">
    <property type="entry name" value="THUMPD1-like"/>
</dbReference>
<protein>
    <submittedName>
        <fullName evidence="4">THUMP domain-containing protein 1</fullName>
    </submittedName>
</protein>
<dbReference type="SUPFAM" id="SSF143437">
    <property type="entry name" value="THUMP domain-like"/>
    <property type="match status" value="1"/>
</dbReference>
<dbReference type="InterPro" id="IPR001299">
    <property type="entry name" value="Ependymin"/>
</dbReference>
<feature type="compositionally biased region" description="Basic and acidic residues" evidence="1">
    <location>
        <begin position="558"/>
        <end position="567"/>
    </location>
</feature>
<sequence length="714" mass="79455">MFGTVFPFLKLFLFSAAVIREASLTPTDSAAAAADKGNVQASKPCCLPYRFQAEVVPLTSFSVDNQRVVRVIRDWEARVQIQQSLLIVAADGTTVIQNQVFSDFNHMIQYISTQGSCETQKIQFGMLEPCMPDTATYLGKSFIGQYDNKADIDAWYFQRTDQNRDIEMTIAVTRDRCVPVMEHITGSMGGGAPANTLVLFTNLTENVADEAFNLPPECFSLGLMLGDRWENSRGRRLGGEEKEERKGKKEKDKRTVKIERVRIRRKIERVRERRGRQRGKMAANESSKGKKRSKAFYRKSAYGGKRQCTGRNILEPGIRGFLVMCHSNESSAVRESYNILNEYADLLYGPEKPTTEQQAASEQGSESEDDDCEDIEKALKKEVEGLKNITPKEKRFQNVATKAKNIVFIRTTLEDTVKVVTTVMEDIAARKLKRARYAARMLPVVGTCKAQTAAIAELAKDALSFYFSTENPDLPSCFTVMFKARNNNGTTCGKESVIPAIKDEILTINPKLKFSWSEYDVAILVEIVCNTCCLALAPGYNRLRKFNFQELASGPKMETVEKGDDKSSAQAVSSEAPCESKKVTEEDNHSLLEKAKESNVSAANKEDQDKSLSETTEIKKNNEVSISDHGEPLKLASIEELQSEDGTLEKEADSKISEGREMGFAEVKCSLDDNDAEMDKSSGSPTLSCAKVLCDSDLKASDVDHVENVENQTS</sequence>
<feature type="signal peptide" evidence="2">
    <location>
        <begin position="1"/>
        <end position="24"/>
    </location>
</feature>
<dbReference type="Pfam" id="PF02926">
    <property type="entry name" value="THUMP"/>
    <property type="match status" value="1"/>
</dbReference>
<feature type="region of interest" description="Disordered" evidence="1">
    <location>
        <begin position="272"/>
        <end position="295"/>
    </location>
</feature>
<dbReference type="Gene3D" id="3.30.2300.10">
    <property type="entry name" value="THUMP superfamily"/>
    <property type="match status" value="1"/>
</dbReference>
<comment type="caution">
    <text evidence="4">The sequence shown here is derived from an EMBL/GenBank/DDBJ whole genome shotgun (WGS) entry which is preliminary data.</text>
</comment>
<dbReference type="PANTHER" id="PTHR13452:SF10">
    <property type="entry name" value="THUMP DOMAIN-CONTAINING PROTEIN 1"/>
    <property type="match status" value="1"/>
</dbReference>
<keyword evidence="5" id="KW-1185">Reference proteome</keyword>
<feature type="chain" id="PRO_5043842444" evidence="2">
    <location>
        <begin position="25"/>
        <end position="714"/>
    </location>
</feature>
<evidence type="ECO:0000256" key="2">
    <source>
        <dbReference type="SAM" id="SignalP"/>
    </source>
</evidence>
<dbReference type="AlphaFoldDB" id="A0AAV4ED32"/>
<dbReference type="CDD" id="cd11717">
    <property type="entry name" value="THUMP_THUMPD1_like"/>
    <property type="match status" value="1"/>
</dbReference>
<dbReference type="GO" id="GO:0007160">
    <property type="term" value="P:cell-matrix adhesion"/>
    <property type="evidence" value="ECO:0007669"/>
    <property type="project" value="InterPro"/>
</dbReference>
<dbReference type="InterPro" id="IPR004114">
    <property type="entry name" value="THUMP_dom"/>
</dbReference>
<organism evidence="4 5">
    <name type="scientific">Elysia marginata</name>
    <dbReference type="NCBI Taxonomy" id="1093978"/>
    <lineage>
        <taxon>Eukaryota</taxon>
        <taxon>Metazoa</taxon>
        <taxon>Spiralia</taxon>
        <taxon>Lophotrochozoa</taxon>
        <taxon>Mollusca</taxon>
        <taxon>Gastropoda</taxon>
        <taxon>Heterobranchia</taxon>
        <taxon>Euthyneura</taxon>
        <taxon>Panpulmonata</taxon>
        <taxon>Sacoglossa</taxon>
        <taxon>Placobranchoidea</taxon>
        <taxon>Plakobranchidae</taxon>
        <taxon>Elysia</taxon>
    </lineage>
</organism>
<feature type="compositionally biased region" description="Basic and acidic residues" evidence="1">
    <location>
        <begin position="604"/>
        <end position="631"/>
    </location>
</feature>
<feature type="compositionally biased region" description="Basic and acidic residues" evidence="1">
    <location>
        <begin position="578"/>
        <end position="597"/>
    </location>
</feature>
<dbReference type="GO" id="GO:0005576">
    <property type="term" value="C:extracellular region"/>
    <property type="evidence" value="ECO:0007669"/>
    <property type="project" value="InterPro"/>
</dbReference>
<dbReference type="Proteomes" id="UP000762676">
    <property type="component" value="Unassembled WGS sequence"/>
</dbReference>
<gene>
    <name evidence="4" type="ORF">ElyMa_001780400</name>
</gene>
<proteinExistence type="predicted"/>
<dbReference type="Pfam" id="PF00811">
    <property type="entry name" value="Ependymin"/>
    <property type="match status" value="1"/>
</dbReference>
<dbReference type="EMBL" id="BMAT01003620">
    <property type="protein sequence ID" value="GFR58872.1"/>
    <property type="molecule type" value="Genomic_DNA"/>
</dbReference>
<feature type="region of interest" description="Disordered" evidence="1">
    <location>
        <begin position="233"/>
        <end position="254"/>
    </location>
</feature>
<evidence type="ECO:0000313" key="5">
    <source>
        <dbReference type="Proteomes" id="UP000762676"/>
    </source>
</evidence>
<dbReference type="GO" id="GO:0006400">
    <property type="term" value="P:tRNA modification"/>
    <property type="evidence" value="ECO:0007669"/>
    <property type="project" value="InterPro"/>
</dbReference>
<name>A0AAV4ED32_9GAST</name>
<evidence type="ECO:0000256" key="1">
    <source>
        <dbReference type="SAM" id="MobiDB-lite"/>
    </source>
</evidence>
<dbReference type="PANTHER" id="PTHR13452">
    <property type="entry name" value="THUMP DOMAIN CONTAINING PROTEIN 1-RELATED"/>
    <property type="match status" value="1"/>
</dbReference>
<feature type="region of interest" description="Disordered" evidence="1">
    <location>
        <begin position="557"/>
        <end position="631"/>
    </location>
</feature>
<evidence type="ECO:0000259" key="3">
    <source>
        <dbReference type="Pfam" id="PF02926"/>
    </source>
</evidence>